<evidence type="ECO:0000313" key="3">
    <source>
        <dbReference type="Proteomes" id="UP000030745"/>
    </source>
</evidence>
<reference evidence="2 3" key="1">
    <citation type="journal article" date="2013" name="PLoS Genet.">
        <title>Distinctive expansion of potential virulence genes in the genome of the oomycete fish pathogen Saprolegnia parasitica.</title>
        <authorList>
            <person name="Jiang R.H."/>
            <person name="de Bruijn I."/>
            <person name="Haas B.J."/>
            <person name="Belmonte R."/>
            <person name="Lobach L."/>
            <person name="Christie J."/>
            <person name="van den Ackerveken G."/>
            <person name="Bottin A."/>
            <person name="Bulone V."/>
            <person name="Diaz-Moreno S.M."/>
            <person name="Dumas B."/>
            <person name="Fan L."/>
            <person name="Gaulin E."/>
            <person name="Govers F."/>
            <person name="Grenville-Briggs L.J."/>
            <person name="Horner N.R."/>
            <person name="Levin J.Z."/>
            <person name="Mammella M."/>
            <person name="Meijer H.J."/>
            <person name="Morris P."/>
            <person name="Nusbaum C."/>
            <person name="Oome S."/>
            <person name="Phillips A.J."/>
            <person name="van Rooyen D."/>
            <person name="Rzeszutek E."/>
            <person name="Saraiva M."/>
            <person name="Secombes C.J."/>
            <person name="Seidl M.F."/>
            <person name="Snel B."/>
            <person name="Stassen J.H."/>
            <person name="Sykes S."/>
            <person name="Tripathy S."/>
            <person name="van den Berg H."/>
            <person name="Vega-Arreguin J.C."/>
            <person name="Wawra S."/>
            <person name="Young S.K."/>
            <person name="Zeng Q."/>
            <person name="Dieguez-Uribeondo J."/>
            <person name="Russ C."/>
            <person name="Tyler B.M."/>
            <person name="van West P."/>
        </authorList>
    </citation>
    <scope>NUCLEOTIDE SEQUENCE [LARGE SCALE GENOMIC DNA]</scope>
    <source>
        <strain evidence="2 3">CBS 223.65</strain>
    </source>
</reference>
<dbReference type="OMA" id="ERCHGHA"/>
<evidence type="ECO:0000259" key="1">
    <source>
        <dbReference type="Pfam" id="PF14216"/>
    </source>
</evidence>
<keyword evidence="3" id="KW-1185">Reference proteome</keyword>
<evidence type="ECO:0000313" key="2">
    <source>
        <dbReference type="EMBL" id="KDO30415.1"/>
    </source>
</evidence>
<dbReference type="AlphaFoldDB" id="A0A067CME9"/>
<name>A0A067CME9_SAPPC</name>
<dbReference type="Proteomes" id="UP000030745">
    <property type="component" value="Unassembled WGS sequence"/>
</dbReference>
<dbReference type="GeneID" id="24140957"/>
<feature type="domain" description="DUF4326" evidence="1">
    <location>
        <begin position="99"/>
        <end position="180"/>
    </location>
</feature>
<dbReference type="OrthoDB" id="272703at2759"/>
<dbReference type="VEuPathDB" id="FungiDB:SPRG_19638"/>
<dbReference type="Pfam" id="PF14216">
    <property type="entry name" value="DUF4326"/>
    <property type="match status" value="1"/>
</dbReference>
<dbReference type="InterPro" id="IPR025475">
    <property type="entry name" value="DUF4326"/>
</dbReference>
<dbReference type="KEGG" id="spar:SPRG_19638"/>
<dbReference type="EMBL" id="KK583201">
    <property type="protein sequence ID" value="KDO30415.1"/>
    <property type="molecule type" value="Genomic_DNA"/>
</dbReference>
<gene>
    <name evidence="2" type="ORF">SPRG_19638</name>
</gene>
<sequence length="187" mass="20382">MSLACPQCTLENPLDVTHCVCCTSALPPDDRIRTLLNQVHSLASELHDARAIIASLSAAHRHVSPPVPRTPPTTVVNVNAQSLRRMGYRSLDAWLAASPHHKYVGRGMAARDGKPAMPGSVWGNPFKIGRAGTRDDVVQRYRDYITEKITRGDVDLSDVRGKVLGCWCKPEGCHGDVLAELADAHTE</sequence>
<proteinExistence type="predicted"/>
<dbReference type="RefSeq" id="XP_012198869.1">
    <property type="nucleotide sequence ID" value="XM_012343479.1"/>
</dbReference>
<organism evidence="2 3">
    <name type="scientific">Saprolegnia parasitica (strain CBS 223.65)</name>
    <dbReference type="NCBI Taxonomy" id="695850"/>
    <lineage>
        <taxon>Eukaryota</taxon>
        <taxon>Sar</taxon>
        <taxon>Stramenopiles</taxon>
        <taxon>Oomycota</taxon>
        <taxon>Saprolegniomycetes</taxon>
        <taxon>Saprolegniales</taxon>
        <taxon>Saprolegniaceae</taxon>
        <taxon>Saprolegnia</taxon>
    </lineage>
</organism>
<accession>A0A067CME9</accession>
<protein>
    <recommendedName>
        <fullName evidence="1">DUF4326 domain-containing protein</fullName>
    </recommendedName>
</protein>